<dbReference type="EMBL" id="CM023481">
    <property type="protein sequence ID" value="KAH6946520.1"/>
    <property type="molecule type" value="Genomic_DNA"/>
</dbReference>
<evidence type="ECO:0000313" key="2">
    <source>
        <dbReference type="Proteomes" id="UP000821845"/>
    </source>
</evidence>
<accession>A0ACB7THJ9</accession>
<sequence length="191" mass="21008">MPLWATRVSRYRRDTRPRAATATTAASSRATARATGDRTCEVATRDARLTRQALVVQRPSRQRDTPGAEGARALLVFAVVALPRACTRNTLLYVLRREIASFVHLPLPPAADVLETLLAAEMIVFHSVLSTRLRLAPHGFEPDIQGSDVASHSSSPGRGRLALQMFFLPVAPRDSLAERARSDDLFHLAFQ</sequence>
<evidence type="ECO:0000313" key="1">
    <source>
        <dbReference type="EMBL" id="KAH6946520.1"/>
    </source>
</evidence>
<name>A0ACB7THJ9_HYAAI</name>
<gene>
    <name evidence="1" type="ORF">HPB50_013783</name>
</gene>
<dbReference type="Proteomes" id="UP000821845">
    <property type="component" value="Chromosome 1"/>
</dbReference>
<proteinExistence type="predicted"/>
<organism evidence="1 2">
    <name type="scientific">Hyalomma asiaticum</name>
    <name type="common">Tick</name>
    <dbReference type="NCBI Taxonomy" id="266040"/>
    <lineage>
        <taxon>Eukaryota</taxon>
        <taxon>Metazoa</taxon>
        <taxon>Ecdysozoa</taxon>
        <taxon>Arthropoda</taxon>
        <taxon>Chelicerata</taxon>
        <taxon>Arachnida</taxon>
        <taxon>Acari</taxon>
        <taxon>Parasitiformes</taxon>
        <taxon>Ixodida</taxon>
        <taxon>Ixodoidea</taxon>
        <taxon>Ixodidae</taxon>
        <taxon>Hyalomminae</taxon>
        <taxon>Hyalomma</taxon>
    </lineage>
</organism>
<reference evidence="1" key="1">
    <citation type="submission" date="2020-05" db="EMBL/GenBank/DDBJ databases">
        <title>Large-scale comparative analyses of tick genomes elucidate their genetic diversity and vector capacities.</title>
        <authorList>
            <person name="Jia N."/>
            <person name="Wang J."/>
            <person name="Shi W."/>
            <person name="Du L."/>
            <person name="Sun Y."/>
            <person name="Zhan W."/>
            <person name="Jiang J."/>
            <person name="Wang Q."/>
            <person name="Zhang B."/>
            <person name="Ji P."/>
            <person name="Sakyi L.B."/>
            <person name="Cui X."/>
            <person name="Yuan T."/>
            <person name="Jiang B."/>
            <person name="Yang W."/>
            <person name="Lam T.T.-Y."/>
            <person name="Chang Q."/>
            <person name="Ding S."/>
            <person name="Wang X."/>
            <person name="Zhu J."/>
            <person name="Ruan X."/>
            <person name="Zhao L."/>
            <person name="Wei J."/>
            <person name="Que T."/>
            <person name="Du C."/>
            <person name="Cheng J."/>
            <person name="Dai P."/>
            <person name="Han X."/>
            <person name="Huang E."/>
            <person name="Gao Y."/>
            <person name="Liu J."/>
            <person name="Shao H."/>
            <person name="Ye R."/>
            <person name="Li L."/>
            <person name="Wei W."/>
            <person name="Wang X."/>
            <person name="Wang C."/>
            <person name="Yang T."/>
            <person name="Huo Q."/>
            <person name="Li W."/>
            <person name="Guo W."/>
            <person name="Chen H."/>
            <person name="Zhou L."/>
            <person name="Ni X."/>
            <person name="Tian J."/>
            <person name="Zhou Y."/>
            <person name="Sheng Y."/>
            <person name="Liu T."/>
            <person name="Pan Y."/>
            <person name="Xia L."/>
            <person name="Li J."/>
            <person name="Zhao F."/>
            <person name="Cao W."/>
        </authorList>
    </citation>
    <scope>NUCLEOTIDE SEQUENCE</scope>
    <source>
        <strain evidence="1">Hyas-2018</strain>
    </source>
</reference>
<keyword evidence="2" id="KW-1185">Reference proteome</keyword>
<protein>
    <submittedName>
        <fullName evidence="1">Uncharacterized protein</fullName>
    </submittedName>
</protein>
<comment type="caution">
    <text evidence="1">The sequence shown here is derived from an EMBL/GenBank/DDBJ whole genome shotgun (WGS) entry which is preliminary data.</text>
</comment>